<feature type="compositionally biased region" description="Basic and acidic residues" evidence="1">
    <location>
        <begin position="102"/>
        <end position="114"/>
    </location>
</feature>
<evidence type="ECO:0000256" key="1">
    <source>
        <dbReference type="SAM" id="MobiDB-lite"/>
    </source>
</evidence>
<dbReference type="SUPFAM" id="SSF56672">
    <property type="entry name" value="DNA/RNA polymerases"/>
    <property type="match status" value="1"/>
</dbReference>
<feature type="region of interest" description="Disordered" evidence="1">
    <location>
        <begin position="133"/>
        <end position="162"/>
    </location>
</feature>
<dbReference type="PANTHER" id="PTHR48475">
    <property type="entry name" value="RIBONUCLEASE H"/>
    <property type="match status" value="1"/>
</dbReference>
<dbReference type="Pfam" id="PF03732">
    <property type="entry name" value="Retrotrans_gag"/>
    <property type="match status" value="1"/>
</dbReference>
<dbReference type="InterPro" id="IPR043128">
    <property type="entry name" value="Rev_trsase/Diguanyl_cyclase"/>
</dbReference>
<feature type="region of interest" description="Disordered" evidence="1">
    <location>
        <begin position="519"/>
        <end position="550"/>
    </location>
</feature>
<feature type="region of interest" description="Disordered" evidence="1">
    <location>
        <begin position="1066"/>
        <end position="1136"/>
    </location>
</feature>
<feature type="compositionally biased region" description="Basic residues" evidence="1">
    <location>
        <begin position="136"/>
        <end position="145"/>
    </location>
</feature>
<dbReference type="PANTHER" id="PTHR48475:SF2">
    <property type="entry name" value="RIBONUCLEASE H"/>
    <property type="match status" value="1"/>
</dbReference>
<comment type="caution">
    <text evidence="3">The sequence shown here is derived from an EMBL/GenBank/DDBJ whole genome shotgun (WGS) entry which is preliminary data.</text>
</comment>
<evidence type="ECO:0000313" key="3">
    <source>
        <dbReference type="EMBL" id="GEU84020.1"/>
    </source>
</evidence>
<feature type="domain" description="Retrotransposon gag" evidence="2">
    <location>
        <begin position="206"/>
        <end position="295"/>
    </location>
</feature>
<feature type="compositionally biased region" description="Polar residues" evidence="1">
    <location>
        <begin position="1081"/>
        <end position="1091"/>
    </location>
</feature>
<sequence length="1160" mass="133856">MPASDAALKEYCDRNYHQLLPIIAEKVHQEKVQQERLKVVKARLNFEKTSKHSESGTPSRRRDLKKRLGSRHARGISGSPESRRDRSKSPRKKDSKKRTMFKRPEKGVFHRLGEKGKSVEKEFASINVITKEHPHEGRKRCRKAKVAQEDIGSQSQRGKSRVLRMTSPNHSHIKTYDGSEDQEDHLKIFQAAAKTERWVMPTWCHMFNSTLTGNARVWFDNLPKDSIDSYDDLKEAFLENYLQQKKCIKDPVEIYDKQRDGEPTEEFMRRYKLECRDIKGASECMKISRFMHGITNPVLIKKLHDKIPKSVDEMMRQEAGQKPNFKKGGFRNQQRLKRKQDRFTLLTKTPREILALDKGKFKPPPLMTTLIEKRNASKFYEFHGEVGHTTDECMHLKRKIKEMLKAGKLSHLIKELNKSREEDGTEGPMIIEAEIGGHFVYRMYVDGGSSSEIPYERCFNKFCPKVKSQMIPATTPLDYSNRMYNGLRTRSTTARNKPSHRRKNLEHKLNIRNRCLPVRQKKRGQAPERNKAIRRSGKASGRRHYERSSLSQLAVQPNNGEKAWRIRESMFLGYKVNADGLKVCLDKVEAVFSLPSLKCLKDVQKLNGKLASLNRFLSKSTEKSLPFFKTLKKCTKKSDFQWIAEVETAFKQMKKSIAELPMLTAPKEKEELIIYLAAAKEVPIKQILSNPKVTGRLFKWSFELEERDIHYRPKTSFKGQILADFIVERLKDDPQDTAMEYEEALPDSWIMFTDGSSCIDGSGASLIITDLEGIESHMLLDEKEVLAVVEEEGRTWMNPIHEYLVEESLPEEKKKARAIRRKARRYAMTNEVLYKKSFLGPWLCCVEPLHANYVLREIHEGSCSMHVGLRSVVAKALRSGVNTAVINIVRFGEHSKTEREMLRIDKVIQLEKELREKYEHKNKKRIMIKNRQSVLVRKRNERSEKPIESEGFEQIIDFLNASYVKYALTINPAVYTLCIKQFWATAKCLSAKTTAWNEFSSTMASAIICLVINQKFNFSKYIFDNIVKHLDGGVKILMCPIFVQVFLDNQVEITALFQSKMVQAPEDMGEGSKIPTDLHHTPTNQPSSTQPQRKQKIRRKQMKETEAPSPSSEIPYEEGVPTTSNDPPPSDGDRMQLNELMILCTNLQKHVLDLEKAKTA</sequence>
<dbReference type="Gene3D" id="3.30.70.270">
    <property type="match status" value="1"/>
</dbReference>
<feature type="compositionally biased region" description="Basic residues" evidence="1">
    <location>
        <begin position="532"/>
        <end position="545"/>
    </location>
</feature>
<name>A0A6L2ND75_TANCI</name>
<dbReference type="InterPro" id="IPR043502">
    <property type="entry name" value="DNA/RNA_pol_sf"/>
</dbReference>
<gene>
    <name evidence="3" type="ORF">Tci_055998</name>
</gene>
<organism evidence="3">
    <name type="scientific">Tanacetum cinerariifolium</name>
    <name type="common">Dalmatian daisy</name>
    <name type="synonym">Chrysanthemum cinerariifolium</name>
    <dbReference type="NCBI Taxonomy" id="118510"/>
    <lineage>
        <taxon>Eukaryota</taxon>
        <taxon>Viridiplantae</taxon>
        <taxon>Streptophyta</taxon>
        <taxon>Embryophyta</taxon>
        <taxon>Tracheophyta</taxon>
        <taxon>Spermatophyta</taxon>
        <taxon>Magnoliopsida</taxon>
        <taxon>eudicotyledons</taxon>
        <taxon>Gunneridae</taxon>
        <taxon>Pentapetalae</taxon>
        <taxon>asterids</taxon>
        <taxon>campanulids</taxon>
        <taxon>Asterales</taxon>
        <taxon>Asteraceae</taxon>
        <taxon>Asteroideae</taxon>
        <taxon>Anthemideae</taxon>
        <taxon>Anthemidinae</taxon>
        <taxon>Tanacetum</taxon>
    </lineage>
</organism>
<feature type="region of interest" description="Disordered" evidence="1">
    <location>
        <begin position="48"/>
        <end position="114"/>
    </location>
</feature>
<dbReference type="InterPro" id="IPR005162">
    <property type="entry name" value="Retrotrans_gag_dom"/>
</dbReference>
<proteinExistence type="predicted"/>
<dbReference type="AlphaFoldDB" id="A0A6L2ND75"/>
<protein>
    <recommendedName>
        <fullName evidence="2">Retrotransposon gag domain-containing protein</fullName>
    </recommendedName>
</protein>
<accession>A0A6L2ND75</accession>
<feature type="compositionally biased region" description="Basic residues" evidence="1">
    <location>
        <begin position="89"/>
        <end position="101"/>
    </location>
</feature>
<feature type="compositionally biased region" description="Basic residues" evidence="1">
    <location>
        <begin position="62"/>
        <end position="74"/>
    </location>
</feature>
<dbReference type="EMBL" id="BKCJ010008802">
    <property type="protein sequence ID" value="GEU84020.1"/>
    <property type="molecule type" value="Genomic_DNA"/>
</dbReference>
<reference evidence="3" key="1">
    <citation type="journal article" date="2019" name="Sci. Rep.">
        <title>Draft genome of Tanacetum cinerariifolium, the natural source of mosquito coil.</title>
        <authorList>
            <person name="Yamashiro T."/>
            <person name="Shiraishi A."/>
            <person name="Satake H."/>
            <person name="Nakayama K."/>
        </authorList>
    </citation>
    <scope>NUCLEOTIDE SEQUENCE</scope>
</reference>
<evidence type="ECO:0000259" key="2">
    <source>
        <dbReference type="Pfam" id="PF03732"/>
    </source>
</evidence>